<dbReference type="Pfam" id="PF00226">
    <property type="entry name" value="DnaJ"/>
    <property type="match status" value="1"/>
</dbReference>
<evidence type="ECO:0000313" key="3">
    <source>
        <dbReference type="EMBL" id="MBA2894741.1"/>
    </source>
</evidence>
<dbReference type="PROSITE" id="PS50076">
    <property type="entry name" value="DNAJ_2"/>
    <property type="match status" value="1"/>
</dbReference>
<dbReference type="RefSeq" id="WP_181613475.1">
    <property type="nucleotide sequence ID" value="NZ_BAABAM010000004.1"/>
</dbReference>
<comment type="caution">
    <text evidence="3">The sequence shown here is derived from an EMBL/GenBank/DDBJ whole genome shotgun (WGS) entry which is preliminary data.</text>
</comment>
<dbReference type="SMART" id="SM00271">
    <property type="entry name" value="DnaJ"/>
    <property type="match status" value="1"/>
</dbReference>
<keyword evidence="4" id="KW-1185">Reference proteome</keyword>
<dbReference type="InterPro" id="IPR036869">
    <property type="entry name" value="J_dom_sf"/>
</dbReference>
<dbReference type="InterPro" id="IPR050817">
    <property type="entry name" value="DjlA_DnaK_co-chaperone"/>
</dbReference>
<feature type="compositionally biased region" description="Pro residues" evidence="1">
    <location>
        <begin position="96"/>
        <end position="123"/>
    </location>
</feature>
<name>A0A7W0CP41_9ACTN</name>
<evidence type="ECO:0000313" key="4">
    <source>
        <dbReference type="Proteomes" id="UP000530928"/>
    </source>
</evidence>
<dbReference type="InterPro" id="IPR001623">
    <property type="entry name" value="DnaJ_domain"/>
</dbReference>
<evidence type="ECO:0000259" key="2">
    <source>
        <dbReference type="PROSITE" id="PS50076"/>
    </source>
</evidence>
<dbReference type="Proteomes" id="UP000530928">
    <property type="component" value="Unassembled WGS sequence"/>
</dbReference>
<feature type="region of interest" description="Disordered" evidence="1">
    <location>
        <begin position="86"/>
        <end position="142"/>
    </location>
</feature>
<sequence>MANPLFRDLQGQDAYAVLDVPTDSDVAAIKQAHRRLILAWHPDKHRDSERLEQAEQITRLANLALRILLNFRDDYNRHLGLERRPHIPPEWRSPWDNPPPPRPGPSKPPPPADPPTPSQPPPEARPEPETWRQPPPSRPRPNDLVRGLRVLSALGFVAALIFLAPHAGQLILRVTTQVGAPVPEAMGGQWIGTGVTSSGEQYVVRLSLTPGYSTGSATYPLRACTAVLTPVSAEGQAVTVEQQAPSGCTTATALLRPSASGLDLVTGDQVTALRPDRPVTARGWWVGYTLDIHVDNRVVRRGGTVCPMTPIGPDTFAVGGTTCPDNGVWQVGSGRATFRDTRGQTLSEPLWPA</sequence>
<protein>
    <recommendedName>
        <fullName evidence="2">J domain-containing protein</fullName>
    </recommendedName>
</protein>
<feature type="domain" description="J" evidence="2">
    <location>
        <begin position="13"/>
        <end position="79"/>
    </location>
</feature>
<dbReference type="SUPFAM" id="SSF46565">
    <property type="entry name" value="Chaperone J-domain"/>
    <property type="match status" value="1"/>
</dbReference>
<evidence type="ECO:0000256" key="1">
    <source>
        <dbReference type="SAM" id="MobiDB-lite"/>
    </source>
</evidence>
<dbReference type="CDD" id="cd06257">
    <property type="entry name" value="DnaJ"/>
    <property type="match status" value="1"/>
</dbReference>
<dbReference type="Gene3D" id="1.10.287.110">
    <property type="entry name" value="DnaJ domain"/>
    <property type="match status" value="1"/>
</dbReference>
<dbReference type="EMBL" id="JACDUR010000006">
    <property type="protein sequence ID" value="MBA2894741.1"/>
    <property type="molecule type" value="Genomic_DNA"/>
</dbReference>
<dbReference type="AlphaFoldDB" id="A0A7W0CP41"/>
<proteinExistence type="predicted"/>
<dbReference type="PANTHER" id="PTHR24074">
    <property type="entry name" value="CO-CHAPERONE PROTEIN DJLA"/>
    <property type="match status" value="1"/>
</dbReference>
<organism evidence="3 4">
    <name type="scientific">Nonomuraea soli</name>
    <dbReference type="NCBI Taxonomy" id="1032476"/>
    <lineage>
        <taxon>Bacteria</taxon>
        <taxon>Bacillati</taxon>
        <taxon>Actinomycetota</taxon>
        <taxon>Actinomycetes</taxon>
        <taxon>Streptosporangiales</taxon>
        <taxon>Streptosporangiaceae</taxon>
        <taxon>Nonomuraea</taxon>
    </lineage>
</organism>
<accession>A0A7W0CP41</accession>
<reference evidence="3 4" key="1">
    <citation type="submission" date="2020-07" db="EMBL/GenBank/DDBJ databases">
        <title>Genomic Encyclopedia of Type Strains, Phase IV (KMG-IV): sequencing the most valuable type-strain genomes for metagenomic binning, comparative biology and taxonomic classification.</title>
        <authorList>
            <person name="Goeker M."/>
        </authorList>
    </citation>
    <scope>NUCLEOTIDE SEQUENCE [LARGE SCALE GENOMIC DNA]</scope>
    <source>
        <strain evidence="3 4">DSM 45533</strain>
    </source>
</reference>
<gene>
    <name evidence="3" type="ORF">HNR30_006113</name>
</gene>